<evidence type="ECO:0000313" key="3">
    <source>
        <dbReference type="Proteomes" id="UP000323537"/>
    </source>
</evidence>
<accession>A0A1I3CIK0</accession>
<feature type="transmembrane region" description="Helical" evidence="1">
    <location>
        <begin position="12"/>
        <end position="34"/>
    </location>
</feature>
<evidence type="ECO:0000256" key="1">
    <source>
        <dbReference type="SAM" id="Phobius"/>
    </source>
</evidence>
<name>A0A1I3CIK0_9EURY</name>
<dbReference type="EMBL" id="FOPZ01000023">
    <property type="protein sequence ID" value="SFH74059.1"/>
    <property type="molecule type" value="Genomic_DNA"/>
</dbReference>
<reference evidence="2 3" key="1">
    <citation type="submission" date="2016-10" db="EMBL/GenBank/DDBJ databases">
        <authorList>
            <person name="Varghese N."/>
            <person name="Submissions S."/>
        </authorList>
    </citation>
    <scope>NUCLEOTIDE SEQUENCE [LARGE SCALE GENOMIC DNA]</scope>
    <source>
        <strain evidence="2 3">CGMCC 1.6377</strain>
    </source>
</reference>
<organism evidence="2 3">
    <name type="scientific">Halorubrum aquaticum</name>
    <dbReference type="NCBI Taxonomy" id="387340"/>
    <lineage>
        <taxon>Archaea</taxon>
        <taxon>Methanobacteriati</taxon>
        <taxon>Methanobacteriota</taxon>
        <taxon>Stenosarchaea group</taxon>
        <taxon>Halobacteria</taxon>
        <taxon>Halobacteriales</taxon>
        <taxon>Haloferacaceae</taxon>
        <taxon>Halorubrum</taxon>
    </lineage>
</organism>
<keyword evidence="1" id="KW-1133">Transmembrane helix</keyword>
<keyword evidence="1" id="KW-0812">Transmembrane</keyword>
<keyword evidence="3" id="KW-1185">Reference proteome</keyword>
<proteinExistence type="predicted"/>
<dbReference type="Proteomes" id="UP000323537">
    <property type="component" value="Unassembled WGS sequence"/>
</dbReference>
<gene>
    <name evidence="2" type="ORF">SAMN04488066_1237</name>
</gene>
<protein>
    <submittedName>
        <fullName evidence="2">Uncharacterized protein</fullName>
    </submittedName>
</protein>
<feature type="transmembrane region" description="Helical" evidence="1">
    <location>
        <begin position="46"/>
        <end position="65"/>
    </location>
</feature>
<feature type="transmembrane region" description="Helical" evidence="1">
    <location>
        <begin position="77"/>
        <end position="100"/>
    </location>
</feature>
<keyword evidence="1" id="KW-0472">Membrane</keyword>
<evidence type="ECO:0000313" key="2">
    <source>
        <dbReference type="EMBL" id="SFH74059.1"/>
    </source>
</evidence>
<dbReference type="RefSeq" id="WP_094530769.1">
    <property type="nucleotide sequence ID" value="NZ_BAAADP010000003.1"/>
</dbReference>
<sequence>MSDESGISGHARSVVVTTICCLAGIAAGVVSAAYVGTDPVDAADTMALVVLGAFVFLQYPVYSVFGVDITDFGVKDNFYVAFMTFTLWFISYTVLLTSAVTF</sequence>
<dbReference type="AlphaFoldDB" id="A0A1I3CIK0"/>
<dbReference type="OrthoDB" id="50040at2157"/>
<dbReference type="InterPro" id="IPR043941">
    <property type="entry name" value="EMC6-arch"/>
</dbReference>
<dbReference type="Pfam" id="PF19094">
    <property type="entry name" value="EMC6_arch"/>
    <property type="match status" value="1"/>
</dbReference>